<name>A0A836BNK2_9CHLO</name>
<feature type="non-terminal residue" evidence="2">
    <location>
        <position position="816"/>
    </location>
</feature>
<feature type="compositionally biased region" description="Pro residues" evidence="1">
    <location>
        <begin position="46"/>
        <end position="100"/>
    </location>
</feature>
<proteinExistence type="predicted"/>
<dbReference type="EMBL" id="JAEHOE010000520">
    <property type="protein sequence ID" value="KAG2481809.1"/>
    <property type="molecule type" value="Genomic_DNA"/>
</dbReference>
<evidence type="ECO:0000313" key="2">
    <source>
        <dbReference type="EMBL" id="KAG2481809.1"/>
    </source>
</evidence>
<dbReference type="Proteomes" id="UP000612055">
    <property type="component" value="Unassembled WGS sequence"/>
</dbReference>
<keyword evidence="3" id="KW-1185">Reference proteome</keyword>
<dbReference type="AlphaFoldDB" id="A0A836BNK2"/>
<feature type="region of interest" description="Disordered" evidence="1">
    <location>
        <begin position="42"/>
        <end position="105"/>
    </location>
</feature>
<gene>
    <name evidence="2" type="ORF">HYH03_019225</name>
</gene>
<evidence type="ECO:0000313" key="3">
    <source>
        <dbReference type="Proteomes" id="UP000612055"/>
    </source>
</evidence>
<comment type="caution">
    <text evidence="2">The sequence shown here is derived from an EMBL/GenBank/DDBJ whole genome shotgun (WGS) entry which is preliminary data.</text>
</comment>
<accession>A0A836BNK2</accession>
<sequence>SGKEAFIGLNTIRYNSYSAYPYCTNAADSDWFSFAEFTLECEGCASPPPPSPSPDPPEPPSPKPPSPSSPRPSSPGPSPPTPSPPSPPPPTPSPPSPPPTTRQCRLISNGVPVSSLSVGMTADKTQTAWGTTTLSVSSTDLVISMASNLDRDFSTWGTASYMDYKFYTDDATFRSDVVSSVWGSWVTCGRPCVAWSGHSTFQTTGLNANTFSYPLNRLASPSECRKTVRLVALFTLSGKEAFIGLNTIRYNSYSAYPYCTNAADSDWFSFAEFTLECEGLISNGVPVSSLAVGITADKTQTAWGTTTLSVSSTDLVISMASNLDRDFSTWGTASYMDYKFYTDDATFRSDVVSSVWGSWVTCGRPCVAWSGHSTFQTTGLNANTFSYPLNRLASPSECRKTVRLVALFTLSGKEAFIGLNTIRYKSYSAYPYCTNAADSDWFSFAEFTLELISNGVPVSSLAVGITADKTQTAWGTTTLSVSSTDLVISMASNLDRDFSTWGTASYMDYKFYTDDATFRSDVVSSVWGSWVTCGRPCVAWSGHSTFQTTGLNANTFSYPLNRLASPSECRKTVRLVALFTLSGKEAFIGLNTIRYNSYSAYPYCTNAADSDWFSFAEFTLECEGLISNGVPVSSLSVGITADKTQTGWGTTTLSVSSTDLVISMASNLDRDFSTWGTASYMDYKFYTDDATFRSDVVSSVWGSWVTCGRPCVAWSGHSTFQTTGLNANTFSYPLNRLASPSECRKTVRLVALFTLSGKEAFIGLNTIRYKSYSAYPYCTNAADSDWFSFAEFTLECEGTDLVISMASNLDRDFSTW</sequence>
<organism evidence="2 3">
    <name type="scientific">Edaphochlamys debaryana</name>
    <dbReference type="NCBI Taxonomy" id="47281"/>
    <lineage>
        <taxon>Eukaryota</taxon>
        <taxon>Viridiplantae</taxon>
        <taxon>Chlorophyta</taxon>
        <taxon>core chlorophytes</taxon>
        <taxon>Chlorophyceae</taxon>
        <taxon>CS clade</taxon>
        <taxon>Chlamydomonadales</taxon>
        <taxon>Chlamydomonadales incertae sedis</taxon>
        <taxon>Edaphochlamys</taxon>
    </lineage>
</organism>
<evidence type="ECO:0000256" key="1">
    <source>
        <dbReference type="SAM" id="MobiDB-lite"/>
    </source>
</evidence>
<reference evidence="2" key="1">
    <citation type="journal article" date="2020" name="bioRxiv">
        <title>Comparative genomics of Chlamydomonas.</title>
        <authorList>
            <person name="Craig R.J."/>
            <person name="Hasan A.R."/>
            <person name="Ness R.W."/>
            <person name="Keightley P.D."/>
        </authorList>
    </citation>
    <scope>NUCLEOTIDE SEQUENCE</scope>
    <source>
        <strain evidence="2">CCAP 11/70</strain>
    </source>
</reference>
<feature type="non-terminal residue" evidence="2">
    <location>
        <position position="1"/>
    </location>
</feature>
<protein>
    <submittedName>
        <fullName evidence="2">Uncharacterized protein</fullName>
    </submittedName>
</protein>